<accession>A0A9W7GEH0</accession>
<organism evidence="2 3">
    <name type="scientific">Triparma columacea</name>
    <dbReference type="NCBI Taxonomy" id="722753"/>
    <lineage>
        <taxon>Eukaryota</taxon>
        <taxon>Sar</taxon>
        <taxon>Stramenopiles</taxon>
        <taxon>Ochrophyta</taxon>
        <taxon>Bolidophyceae</taxon>
        <taxon>Parmales</taxon>
        <taxon>Triparmaceae</taxon>
        <taxon>Triparma</taxon>
    </lineage>
</organism>
<protein>
    <recommendedName>
        <fullName evidence="4">PQ-loop repeat-containing protein</fullName>
    </recommendedName>
</protein>
<keyword evidence="1" id="KW-0472">Membrane</keyword>
<feature type="transmembrane region" description="Helical" evidence="1">
    <location>
        <begin position="66"/>
        <end position="87"/>
    </location>
</feature>
<evidence type="ECO:0000313" key="2">
    <source>
        <dbReference type="EMBL" id="GMI41944.1"/>
    </source>
</evidence>
<keyword evidence="1" id="KW-0812">Transmembrane</keyword>
<evidence type="ECO:0000313" key="3">
    <source>
        <dbReference type="Proteomes" id="UP001165065"/>
    </source>
</evidence>
<feature type="transmembrane region" description="Helical" evidence="1">
    <location>
        <begin position="39"/>
        <end position="60"/>
    </location>
</feature>
<dbReference type="EMBL" id="BRYA01000162">
    <property type="protein sequence ID" value="GMI41944.1"/>
    <property type="molecule type" value="Genomic_DNA"/>
</dbReference>
<dbReference type="Gene3D" id="1.20.1280.290">
    <property type="match status" value="1"/>
</dbReference>
<dbReference type="Proteomes" id="UP001165065">
    <property type="component" value="Unassembled WGS sequence"/>
</dbReference>
<comment type="caution">
    <text evidence="2">The sequence shown here is derived from an EMBL/GenBank/DDBJ whole genome shotgun (WGS) entry which is preliminary data.</text>
</comment>
<name>A0A9W7GEH0_9STRA</name>
<keyword evidence="1" id="KW-1133">Transmembrane helix</keyword>
<gene>
    <name evidence="2" type="ORF">TrCOL_g13754</name>
</gene>
<dbReference type="OrthoDB" id="547763at2759"/>
<sequence length="123" mass="13793">MTLDESSINVFGYIGAAVLASAAPTQFVTCLLRSSTKDISYLWLTIFICGLVLLFTYSILLGLVPIWAPLIVEMLGTFATLILKINYDFFHKRVYTRDVGSQCNNDVHEKFIYNGDNDSDLNL</sequence>
<evidence type="ECO:0000256" key="1">
    <source>
        <dbReference type="SAM" id="Phobius"/>
    </source>
</evidence>
<dbReference type="AlphaFoldDB" id="A0A9W7GEH0"/>
<keyword evidence="3" id="KW-1185">Reference proteome</keyword>
<evidence type="ECO:0008006" key="4">
    <source>
        <dbReference type="Google" id="ProtNLM"/>
    </source>
</evidence>
<feature type="transmembrane region" description="Helical" evidence="1">
    <location>
        <begin position="12"/>
        <end position="32"/>
    </location>
</feature>
<reference evidence="3" key="1">
    <citation type="journal article" date="2023" name="Commun. Biol.">
        <title>Genome analysis of Parmales, the sister group of diatoms, reveals the evolutionary specialization of diatoms from phago-mixotrophs to photoautotrophs.</title>
        <authorList>
            <person name="Ban H."/>
            <person name="Sato S."/>
            <person name="Yoshikawa S."/>
            <person name="Yamada K."/>
            <person name="Nakamura Y."/>
            <person name="Ichinomiya M."/>
            <person name="Sato N."/>
            <person name="Blanc-Mathieu R."/>
            <person name="Endo H."/>
            <person name="Kuwata A."/>
            <person name="Ogata H."/>
        </authorList>
    </citation>
    <scope>NUCLEOTIDE SEQUENCE [LARGE SCALE GENOMIC DNA]</scope>
</reference>
<proteinExistence type="predicted"/>